<reference evidence="12 13" key="1">
    <citation type="submission" date="2019-04" db="EMBL/GenBank/DDBJ databases">
        <title>Isachenkonia alkalipeptolytica gen. nov. sp. nov. a new anaerobic, alkiliphilic organothrophic bacterium capable to reduce synthesized ferrihydrite isolated from a soda lake.</title>
        <authorList>
            <person name="Toshchakov S.V."/>
            <person name="Zavarzina D.G."/>
            <person name="Zhilina T.N."/>
            <person name="Kostrikina N.A."/>
            <person name="Kublanov I.V."/>
        </authorList>
    </citation>
    <scope>NUCLEOTIDE SEQUENCE [LARGE SCALE GENOMIC DNA]</scope>
    <source>
        <strain evidence="12 13">Z-1701</strain>
    </source>
</reference>
<gene>
    <name evidence="12" type="ORF">ISALK_10740</name>
</gene>
<dbReference type="Pfam" id="PF00266">
    <property type="entry name" value="Aminotran_5"/>
    <property type="match status" value="1"/>
</dbReference>
<evidence type="ECO:0000256" key="10">
    <source>
        <dbReference type="RuleBase" id="RU004504"/>
    </source>
</evidence>
<dbReference type="InterPro" id="IPR000192">
    <property type="entry name" value="Aminotrans_V_dom"/>
</dbReference>
<dbReference type="InterPro" id="IPR015424">
    <property type="entry name" value="PyrdxlP-dep_Trfase"/>
</dbReference>
<dbReference type="InterPro" id="IPR016454">
    <property type="entry name" value="Cysteine_dSase"/>
</dbReference>
<dbReference type="InterPro" id="IPR015422">
    <property type="entry name" value="PyrdxlP-dep_Trfase_small"/>
</dbReference>
<name>A0AA44BFZ5_9CLOT</name>
<evidence type="ECO:0000256" key="8">
    <source>
        <dbReference type="ARBA" id="ARBA00023014"/>
    </source>
</evidence>
<evidence type="ECO:0000256" key="2">
    <source>
        <dbReference type="ARBA" id="ARBA00006490"/>
    </source>
</evidence>
<sequence>MEVYLDNAATTKPLKSVVEALVEAMEFNYGNPSSLHRKGLEVERKIKEVRKYLSKEIKGKPSEVIFTSGGTESNNIAILGALNHVKREAPKVITLPTEHKSVLNAIKELEGKGFEVCHGKMDDRGRVDLSHLQGILDKNTVLVSISYINNETGVIQPIEEIGKILKDRNCGAKFHVDGVQAFGKVNIDVKKCNIDMLTGSAHKIHGPKGIGFLYVKEGTLIKPLFFGGTQEYTLRPGTENTPGILGFGNGLKELLGNKREVYNKVLGIKKAFMQQLEQEISDISIVSKNIEEESPYILNVSFLGVKSEVLLHSLESVGIYVSSGSACTSKEQDHSHVLEAIGLSEESIDSALRFSFSRYTTEEEINYALGQLKSIVNELRMIMKR</sequence>
<dbReference type="InterPro" id="IPR020578">
    <property type="entry name" value="Aminotrans_V_PyrdxlP_BS"/>
</dbReference>
<dbReference type="PIRSF" id="PIRSF005572">
    <property type="entry name" value="NifS"/>
    <property type="match status" value="1"/>
</dbReference>
<dbReference type="GO" id="GO:0051536">
    <property type="term" value="F:iron-sulfur cluster binding"/>
    <property type="evidence" value="ECO:0007669"/>
    <property type="project" value="UniProtKB-KW"/>
</dbReference>
<keyword evidence="13" id="KW-1185">Reference proteome</keyword>
<organism evidence="12 13">
    <name type="scientific">Isachenkonia alkalipeptolytica</name>
    <dbReference type="NCBI Taxonomy" id="2565777"/>
    <lineage>
        <taxon>Bacteria</taxon>
        <taxon>Bacillati</taxon>
        <taxon>Bacillota</taxon>
        <taxon>Clostridia</taxon>
        <taxon>Eubacteriales</taxon>
        <taxon>Clostridiaceae</taxon>
        <taxon>Isachenkonia</taxon>
    </lineage>
</organism>
<keyword evidence="4" id="KW-0808">Transferase</keyword>
<dbReference type="PROSITE" id="PS00595">
    <property type="entry name" value="AA_TRANSFER_CLASS_5"/>
    <property type="match status" value="1"/>
</dbReference>
<dbReference type="RefSeq" id="WP_160722167.1">
    <property type="nucleotide sequence ID" value="NZ_SUMG01000014.1"/>
</dbReference>
<evidence type="ECO:0000256" key="4">
    <source>
        <dbReference type="ARBA" id="ARBA00022679"/>
    </source>
</evidence>
<comment type="catalytic activity">
    <reaction evidence="9">
        <text>(sulfur carrier)-H + L-cysteine = (sulfur carrier)-SH + L-alanine</text>
        <dbReference type="Rhea" id="RHEA:43892"/>
        <dbReference type="Rhea" id="RHEA-COMP:14737"/>
        <dbReference type="Rhea" id="RHEA-COMP:14739"/>
        <dbReference type="ChEBI" id="CHEBI:29917"/>
        <dbReference type="ChEBI" id="CHEBI:35235"/>
        <dbReference type="ChEBI" id="CHEBI:57972"/>
        <dbReference type="ChEBI" id="CHEBI:64428"/>
        <dbReference type="EC" id="2.8.1.7"/>
    </reaction>
</comment>
<comment type="caution">
    <text evidence="12">The sequence shown here is derived from an EMBL/GenBank/DDBJ whole genome shotgun (WGS) entry which is preliminary data.</text>
</comment>
<keyword evidence="8" id="KW-0411">Iron-sulfur</keyword>
<dbReference type="PANTHER" id="PTHR11601:SF34">
    <property type="entry name" value="CYSTEINE DESULFURASE"/>
    <property type="match status" value="1"/>
</dbReference>
<evidence type="ECO:0000256" key="7">
    <source>
        <dbReference type="ARBA" id="ARBA00023004"/>
    </source>
</evidence>
<dbReference type="GO" id="GO:0031071">
    <property type="term" value="F:cysteine desulfurase activity"/>
    <property type="evidence" value="ECO:0007669"/>
    <property type="project" value="UniProtKB-EC"/>
</dbReference>
<evidence type="ECO:0000256" key="3">
    <source>
        <dbReference type="ARBA" id="ARBA00012239"/>
    </source>
</evidence>
<evidence type="ECO:0000259" key="11">
    <source>
        <dbReference type="Pfam" id="PF00266"/>
    </source>
</evidence>
<dbReference type="PANTHER" id="PTHR11601">
    <property type="entry name" value="CYSTEINE DESULFURYLASE FAMILY MEMBER"/>
    <property type="match status" value="1"/>
</dbReference>
<dbReference type="EC" id="2.8.1.7" evidence="3"/>
<dbReference type="AlphaFoldDB" id="A0AA44BFZ5"/>
<dbReference type="InterPro" id="IPR015421">
    <property type="entry name" value="PyrdxlP-dep_Trfase_major"/>
</dbReference>
<keyword evidence="7" id="KW-0408">Iron</keyword>
<evidence type="ECO:0000256" key="5">
    <source>
        <dbReference type="ARBA" id="ARBA00022723"/>
    </source>
</evidence>
<evidence type="ECO:0000313" key="12">
    <source>
        <dbReference type="EMBL" id="NBG88976.1"/>
    </source>
</evidence>
<dbReference type="GO" id="GO:0046872">
    <property type="term" value="F:metal ion binding"/>
    <property type="evidence" value="ECO:0007669"/>
    <property type="project" value="UniProtKB-KW"/>
</dbReference>
<accession>A0AA44BFZ5</accession>
<dbReference type="SUPFAM" id="SSF53383">
    <property type="entry name" value="PLP-dependent transferases"/>
    <property type="match status" value="1"/>
</dbReference>
<feature type="domain" description="Aminotransferase class V" evidence="11">
    <location>
        <begin position="3"/>
        <end position="366"/>
    </location>
</feature>
<evidence type="ECO:0000256" key="9">
    <source>
        <dbReference type="ARBA" id="ARBA00050776"/>
    </source>
</evidence>
<evidence type="ECO:0000313" key="13">
    <source>
        <dbReference type="Proteomes" id="UP000449710"/>
    </source>
</evidence>
<dbReference type="Gene3D" id="3.40.640.10">
    <property type="entry name" value="Type I PLP-dependent aspartate aminotransferase-like (Major domain)"/>
    <property type="match status" value="1"/>
</dbReference>
<dbReference type="Gene3D" id="3.90.1150.10">
    <property type="entry name" value="Aspartate Aminotransferase, domain 1"/>
    <property type="match status" value="1"/>
</dbReference>
<proteinExistence type="inferred from homology"/>
<dbReference type="EMBL" id="SUMG01000014">
    <property type="protein sequence ID" value="NBG88976.1"/>
    <property type="molecule type" value="Genomic_DNA"/>
</dbReference>
<dbReference type="Gene3D" id="1.10.260.50">
    <property type="match status" value="1"/>
</dbReference>
<comment type="cofactor">
    <cofactor evidence="1 10">
        <name>pyridoxal 5'-phosphate</name>
        <dbReference type="ChEBI" id="CHEBI:597326"/>
    </cofactor>
</comment>
<keyword evidence="6" id="KW-0663">Pyridoxal phosphate</keyword>
<evidence type="ECO:0000256" key="1">
    <source>
        <dbReference type="ARBA" id="ARBA00001933"/>
    </source>
</evidence>
<keyword evidence="5" id="KW-0479">Metal-binding</keyword>
<evidence type="ECO:0000256" key="6">
    <source>
        <dbReference type="ARBA" id="ARBA00022898"/>
    </source>
</evidence>
<dbReference type="Proteomes" id="UP000449710">
    <property type="component" value="Unassembled WGS sequence"/>
</dbReference>
<protein>
    <recommendedName>
        <fullName evidence="3">cysteine desulfurase</fullName>
        <ecNumber evidence="3">2.8.1.7</ecNumber>
    </recommendedName>
</protein>
<comment type="similarity">
    <text evidence="2">Belongs to the class-V pyridoxal-phosphate-dependent aminotransferase family. NifS/IscS subfamily.</text>
</comment>